<keyword evidence="3" id="KW-0539">Nucleus</keyword>
<dbReference type="PANTHER" id="PTHR22731">
    <property type="entry name" value="RIBONUCLEASES P/MRP PROTEIN SUBUNIT POP1"/>
    <property type="match status" value="1"/>
</dbReference>
<dbReference type="Pfam" id="PF08170">
    <property type="entry name" value="POPLD"/>
    <property type="match status" value="1"/>
</dbReference>
<accession>A0A2G8KR17</accession>
<feature type="domain" description="Pop1 N-terminal" evidence="5">
    <location>
        <begin position="87"/>
        <end position="175"/>
    </location>
</feature>
<evidence type="ECO:0000313" key="8">
    <source>
        <dbReference type="EMBL" id="PIK50380.1"/>
    </source>
</evidence>
<feature type="compositionally biased region" description="Basic residues" evidence="4">
    <location>
        <begin position="88"/>
        <end position="104"/>
    </location>
</feature>
<dbReference type="InterPro" id="IPR009723">
    <property type="entry name" value="Pop1_N"/>
</dbReference>
<evidence type="ECO:0000256" key="1">
    <source>
        <dbReference type="ARBA" id="ARBA00004123"/>
    </source>
</evidence>
<dbReference type="Pfam" id="PF22770">
    <property type="entry name" value="POP1_C"/>
    <property type="match status" value="1"/>
</dbReference>
<gene>
    <name evidence="8" type="ORF">BSL78_12746</name>
</gene>
<dbReference type="Pfam" id="PF06978">
    <property type="entry name" value="POP1_N"/>
    <property type="match status" value="1"/>
</dbReference>
<name>A0A2G8KR17_STIJA</name>
<evidence type="ECO:0000256" key="2">
    <source>
        <dbReference type="ARBA" id="ARBA00022694"/>
    </source>
</evidence>
<feature type="compositionally biased region" description="Basic and acidic residues" evidence="4">
    <location>
        <begin position="523"/>
        <end position="533"/>
    </location>
</feature>
<dbReference type="GO" id="GO:0005655">
    <property type="term" value="C:nucleolar ribonuclease P complex"/>
    <property type="evidence" value="ECO:0007669"/>
    <property type="project" value="InterPro"/>
</dbReference>
<evidence type="ECO:0000256" key="4">
    <source>
        <dbReference type="SAM" id="MobiDB-lite"/>
    </source>
</evidence>
<evidence type="ECO:0000259" key="7">
    <source>
        <dbReference type="Pfam" id="PF22770"/>
    </source>
</evidence>
<dbReference type="GO" id="GO:0001682">
    <property type="term" value="P:tRNA 5'-leader removal"/>
    <property type="evidence" value="ECO:0007669"/>
    <property type="project" value="InterPro"/>
</dbReference>
<feature type="domain" description="POPLD" evidence="6">
    <location>
        <begin position="481"/>
        <end position="572"/>
    </location>
</feature>
<keyword evidence="2" id="KW-0819">tRNA processing</keyword>
<organism evidence="8 9">
    <name type="scientific">Stichopus japonicus</name>
    <name type="common">Sea cucumber</name>
    <dbReference type="NCBI Taxonomy" id="307972"/>
    <lineage>
        <taxon>Eukaryota</taxon>
        <taxon>Metazoa</taxon>
        <taxon>Echinodermata</taxon>
        <taxon>Eleutherozoa</taxon>
        <taxon>Echinozoa</taxon>
        <taxon>Holothuroidea</taxon>
        <taxon>Aspidochirotacea</taxon>
        <taxon>Aspidochirotida</taxon>
        <taxon>Stichopodidae</taxon>
        <taxon>Apostichopus</taxon>
    </lineage>
</organism>
<dbReference type="Gene3D" id="3.30.1360.120">
    <property type="entry name" value="Probable tRNA modification gtpase trme, domain 1"/>
    <property type="match status" value="1"/>
</dbReference>
<dbReference type="InterPro" id="IPR027266">
    <property type="entry name" value="TrmE/GcvT-like"/>
</dbReference>
<proteinExistence type="predicted"/>
<dbReference type="OrthoDB" id="442863at2759"/>
<dbReference type="InterPro" id="IPR012590">
    <property type="entry name" value="POPLD_dom"/>
</dbReference>
<comment type="subcellular location">
    <subcellularLocation>
        <location evidence="1">Nucleus</location>
    </subcellularLocation>
</comment>
<protein>
    <submittedName>
        <fullName evidence="8">Putative ribonucleases P/MRP protein subunit POP1-like</fullName>
    </submittedName>
</protein>
<comment type="caution">
    <text evidence="8">The sequence shown here is derived from an EMBL/GenBank/DDBJ whole genome shotgun (WGS) entry which is preliminary data.</text>
</comment>
<evidence type="ECO:0000256" key="3">
    <source>
        <dbReference type="ARBA" id="ARBA00023242"/>
    </source>
</evidence>
<dbReference type="GO" id="GO:0000172">
    <property type="term" value="C:ribonuclease MRP complex"/>
    <property type="evidence" value="ECO:0007669"/>
    <property type="project" value="InterPro"/>
</dbReference>
<dbReference type="AlphaFoldDB" id="A0A2G8KR17"/>
<dbReference type="EMBL" id="MRZV01000421">
    <property type="protein sequence ID" value="PIK50380.1"/>
    <property type="molecule type" value="Genomic_DNA"/>
</dbReference>
<dbReference type="Proteomes" id="UP000230750">
    <property type="component" value="Unassembled WGS sequence"/>
</dbReference>
<evidence type="ECO:0000259" key="6">
    <source>
        <dbReference type="Pfam" id="PF08170"/>
    </source>
</evidence>
<sequence>MEGLNTIEGIPKHFNPKFIDCTRFVKARAKEIRSIQNDLPAVTKNTQALGLPKHMRRRSMSHNVKRLPVRLRRAAEHRMTKSLANANKKTKAKAASRRQKRRPKNLREKFEKRQGDKVWLETHLWHAKRFKMAQQWGYKLPLHPCDKGVRAAYRSTVKHCTIQEISFYEVIEVKGRQENIIESLCQLTCPETGLTLGAEMYLSGQHHGETMLYHKGTFPYGAITKVQFLWQCLTLTDPIKDESTSAAPSADRKLWMWVHPSAFSEVLDAIKVIIESDSIKVNDLRGELLRFRLRGPQATAVVTDAFKVSSIPPKSDTESEGSFWWQDKICQNPNLMTIHEQQSHFWKSLESIQSTTALPSRCVVGLTVRDPRILLPKQRHKVETDPLKADYSLPRCPQPGAQHAVSHIWDGSIRESLGSTMLSTHTINEHRRNLLVPGSELDLGNQESRIPVLLLQSPGVQHDNLATSSHEMVSPLGFGGGWDVVLPKKWGTVFWVGFVFRGARAVGLKESDNTCLHQGQPRLPEEYPDTKSGQEIEENRAKDLEASFLRRPPAKRPNYAKLGFLSPFKCPWDRLLSEWTSKYDLNDNQQLGLNDSQQLGLNDNQQLGLNDSQQLGERNGGATQLLSGLPDFYILRNRAHLRQLRSIFLTAAKNQAGSKGPVVTGGPSSKDLHQLDQRALVWIRVDLLQRGSPEAFSMICLPKPCDLEALNLKKPNPAPEETIKNKFKLDKKQKIGKPKPENKVTLEEKVANANLLELNSRIIIGFVTNGGHVFSRGKGHAVGFCCLPGLLQLVKESVNYVLVRDSKSTKYRFATLTVLE</sequence>
<feature type="region of interest" description="Disordered" evidence="4">
    <location>
        <begin position="514"/>
        <end position="533"/>
    </location>
</feature>
<feature type="domain" description="POP1 C-terminal" evidence="7">
    <location>
        <begin position="679"/>
        <end position="819"/>
    </location>
</feature>
<dbReference type="STRING" id="307972.A0A2G8KR17"/>
<evidence type="ECO:0000313" key="9">
    <source>
        <dbReference type="Proteomes" id="UP000230750"/>
    </source>
</evidence>
<keyword evidence="9" id="KW-1185">Reference proteome</keyword>
<dbReference type="InterPro" id="IPR039182">
    <property type="entry name" value="Pop1"/>
</dbReference>
<dbReference type="InterPro" id="IPR055079">
    <property type="entry name" value="POP1_C"/>
</dbReference>
<evidence type="ECO:0000259" key="5">
    <source>
        <dbReference type="Pfam" id="PF06978"/>
    </source>
</evidence>
<dbReference type="SUPFAM" id="SSF103025">
    <property type="entry name" value="Folate-binding domain"/>
    <property type="match status" value="1"/>
</dbReference>
<feature type="region of interest" description="Disordered" evidence="4">
    <location>
        <begin position="84"/>
        <end position="112"/>
    </location>
</feature>
<dbReference type="PANTHER" id="PTHR22731:SF3">
    <property type="entry name" value="RIBONUCLEASES P_MRP PROTEIN SUBUNIT POP1"/>
    <property type="match status" value="1"/>
</dbReference>
<reference evidence="8 9" key="1">
    <citation type="journal article" date="2017" name="PLoS Biol.">
        <title>The sea cucumber genome provides insights into morphological evolution and visceral regeneration.</title>
        <authorList>
            <person name="Zhang X."/>
            <person name="Sun L."/>
            <person name="Yuan J."/>
            <person name="Sun Y."/>
            <person name="Gao Y."/>
            <person name="Zhang L."/>
            <person name="Li S."/>
            <person name="Dai H."/>
            <person name="Hamel J.F."/>
            <person name="Liu C."/>
            <person name="Yu Y."/>
            <person name="Liu S."/>
            <person name="Lin W."/>
            <person name="Guo K."/>
            <person name="Jin S."/>
            <person name="Xu P."/>
            <person name="Storey K.B."/>
            <person name="Huan P."/>
            <person name="Zhang T."/>
            <person name="Zhou Y."/>
            <person name="Zhang J."/>
            <person name="Lin C."/>
            <person name="Li X."/>
            <person name="Xing L."/>
            <person name="Huo D."/>
            <person name="Sun M."/>
            <person name="Wang L."/>
            <person name="Mercier A."/>
            <person name="Li F."/>
            <person name="Yang H."/>
            <person name="Xiang J."/>
        </authorList>
    </citation>
    <scope>NUCLEOTIDE SEQUENCE [LARGE SCALE GENOMIC DNA]</scope>
    <source>
        <strain evidence="8">Shaxun</strain>
        <tissue evidence="8">Muscle</tissue>
    </source>
</reference>